<name>A0A931N2I5_9NOCA</name>
<dbReference type="RefSeq" id="WP_196148361.1">
    <property type="nucleotide sequence ID" value="NZ_JADMLG010000002.1"/>
</dbReference>
<feature type="compositionally biased region" description="Acidic residues" evidence="1">
    <location>
        <begin position="7"/>
        <end position="16"/>
    </location>
</feature>
<protein>
    <submittedName>
        <fullName evidence="2">Uncharacterized protein</fullName>
    </submittedName>
</protein>
<dbReference type="AlphaFoldDB" id="A0A931N2I5"/>
<comment type="caution">
    <text evidence="2">The sequence shown here is derived from an EMBL/GenBank/DDBJ whole genome shotgun (WGS) entry which is preliminary data.</text>
</comment>
<accession>A0A931N2I5</accession>
<evidence type="ECO:0000313" key="3">
    <source>
        <dbReference type="Proteomes" id="UP000655751"/>
    </source>
</evidence>
<proteinExistence type="predicted"/>
<keyword evidence="3" id="KW-1185">Reference proteome</keyword>
<feature type="region of interest" description="Disordered" evidence="1">
    <location>
        <begin position="1"/>
        <end position="86"/>
    </location>
</feature>
<feature type="compositionally biased region" description="Basic and acidic residues" evidence="1">
    <location>
        <begin position="31"/>
        <end position="73"/>
    </location>
</feature>
<gene>
    <name evidence="2" type="ORF">IT779_07245</name>
</gene>
<dbReference type="Proteomes" id="UP000655751">
    <property type="component" value="Unassembled WGS sequence"/>
</dbReference>
<evidence type="ECO:0000313" key="2">
    <source>
        <dbReference type="EMBL" id="MBH0776076.1"/>
    </source>
</evidence>
<evidence type="ECO:0000256" key="1">
    <source>
        <dbReference type="SAM" id="MobiDB-lite"/>
    </source>
</evidence>
<reference evidence="2" key="1">
    <citation type="submission" date="2020-11" db="EMBL/GenBank/DDBJ databases">
        <title>Nocardia NEAU-351.nov., a novel actinomycete isolated from the cow dung.</title>
        <authorList>
            <person name="Zhang X."/>
        </authorList>
    </citation>
    <scope>NUCLEOTIDE SEQUENCE</scope>
    <source>
        <strain evidence="2">NEAU-351</strain>
    </source>
</reference>
<dbReference type="EMBL" id="JADMLG010000002">
    <property type="protein sequence ID" value="MBH0776076.1"/>
    <property type="molecule type" value="Genomic_DNA"/>
</dbReference>
<organism evidence="2 3">
    <name type="scientific">Nocardia bovistercoris</name>
    <dbReference type="NCBI Taxonomy" id="2785916"/>
    <lineage>
        <taxon>Bacteria</taxon>
        <taxon>Bacillati</taxon>
        <taxon>Actinomycetota</taxon>
        <taxon>Actinomycetes</taxon>
        <taxon>Mycobacteriales</taxon>
        <taxon>Nocardiaceae</taxon>
        <taxon>Nocardia</taxon>
    </lineage>
</organism>
<sequence>MDREPLDMDMGDDEQADEIREYESTIEDPPSDLRIRYHENDDDGRLGIEEELRQEWTPRAKRDEDAAQDDRPAEAAAIEITDDPDR</sequence>